<comment type="subcellular location">
    <subcellularLocation>
        <location evidence="2">Cell membrane</location>
        <topology evidence="2">Single-pass type II membrane protein</topology>
    </subcellularLocation>
    <subcellularLocation>
        <location evidence="7">Membrane</location>
        <topology evidence="7">Single-pass type II membrane protein</topology>
    </subcellularLocation>
</comment>
<reference evidence="9 10" key="1">
    <citation type="submission" date="2019-10" db="EMBL/GenBank/DDBJ databases">
        <title>Alkaliphilus serpentinus sp. nov. and Alkaliphilus pronyensis sp. nov., two novel anaerobic alkaliphilic species isolated from the serpentinized-hosted hydrothermal field of the Prony Bay (New Caledonia).</title>
        <authorList>
            <person name="Postec A."/>
        </authorList>
    </citation>
    <scope>NUCLEOTIDE SEQUENCE [LARGE SCALE GENOMIC DNA]</scope>
    <source>
        <strain evidence="9 10">LacT</strain>
    </source>
</reference>
<dbReference type="InterPro" id="IPR019758">
    <property type="entry name" value="Pept_S26A_signal_pept_1_CS"/>
</dbReference>
<dbReference type="Gene3D" id="2.10.109.10">
    <property type="entry name" value="Umud Fragment, subunit A"/>
    <property type="match status" value="1"/>
</dbReference>
<keyword evidence="7" id="KW-0645">Protease</keyword>
<proteinExistence type="inferred from homology"/>
<dbReference type="GO" id="GO:0005886">
    <property type="term" value="C:plasma membrane"/>
    <property type="evidence" value="ECO:0007669"/>
    <property type="project" value="UniProtKB-SubCell"/>
</dbReference>
<dbReference type="InterPro" id="IPR019533">
    <property type="entry name" value="Peptidase_S26"/>
</dbReference>
<dbReference type="PRINTS" id="PR00727">
    <property type="entry name" value="LEADERPTASE"/>
</dbReference>
<comment type="caution">
    <text evidence="9">The sequence shown here is derived from an EMBL/GenBank/DDBJ whole genome shotgun (WGS) entry which is preliminary data.</text>
</comment>
<feature type="active site" evidence="6">
    <location>
        <position position="44"/>
    </location>
</feature>
<keyword evidence="5 7" id="KW-0378">Hydrolase</keyword>
<feature type="transmembrane region" description="Helical" evidence="7">
    <location>
        <begin position="12"/>
        <end position="30"/>
    </location>
</feature>
<dbReference type="EC" id="3.4.21.89" evidence="4 7"/>
<feature type="active site" evidence="6">
    <location>
        <position position="110"/>
    </location>
</feature>
<dbReference type="PROSITE" id="PS00760">
    <property type="entry name" value="SPASE_I_2"/>
    <property type="match status" value="1"/>
</dbReference>
<dbReference type="PROSITE" id="PS00761">
    <property type="entry name" value="SPASE_I_3"/>
    <property type="match status" value="1"/>
</dbReference>
<evidence type="ECO:0000313" key="9">
    <source>
        <dbReference type="EMBL" id="KAB3526773.1"/>
    </source>
</evidence>
<dbReference type="PANTHER" id="PTHR43390">
    <property type="entry name" value="SIGNAL PEPTIDASE I"/>
    <property type="match status" value="1"/>
</dbReference>
<evidence type="ECO:0000256" key="6">
    <source>
        <dbReference type="PIRSR" id="PIRSR600223-1"/>
    </source>
</evidence>
<evidence type="ECO:0000259" key="8">
    <source>
        <dbReference type="Pfam" id="PF10502"/>
    </source>
</evidence>
<dbReference type="SUPFAM" id="SSF51306">
    <property type="entry name" value="LexA/Signal peptidase"/>
    <property type="match status" value="1"/>
</dbReference>
<dbReference type="GO" id="GO:0009003">
    <property type="term" value="F:signal peptidase activity"/>
    <property type="evidence" value="ECO:0007669"/>
    <property type="project" value="UniProtKB-EC"/>
</dbReference>
<organism evidence="9 10">
    <name type="scientific">Alkaliphilus serpentinus</name>
    <dbReference type="NCBI Taxonomy" id="1482731"/>
    <lineage>
        <taxon>Bacteria</taxon>
        <taxon>Bacillati</taxon>
        <taxon>Bacillota</taxon>
        <taxon>Clostridia</taxon>
        <taxon>Peptostreptococcales</taxon>
        <taxon>Natronincolaceae</taxon>
        <taxon>Alkaliphilus</taxon>
    </lineage>
</organism>
<sequence length="201" mass="23293">MKNGRKKTILHEVLEWAVYIIIAILIVPFLNSEVYALTEVKHSSMENTLFEGEKLYIDKISYHFSNPKTGDIVVFLQGEINEGFNDRFINVLKDMKMKLDGEIRRNRFIKRVIGVPGDKINIKDDKIYLNDKLLDEKYIKGNTIKSSVEYPVFVPKGKLFVMGDNRENSDDSRRFGFVDIKSIEGKAIFRLWPINKSGDLK</sequence>
<dbReference type="EMBL" id="WBZB01000048">
    <property type="protein sequence ID" value="KAB3526773.1"/>
    <property type="molecule type" value="Genomic_DNA"/>
</dbReference>
<dbReference type="InterPro" id="IPR036286">
    <property type="entry name" value="LexA/Signal_pep-like_sf"/>
</dbReference>
<keyword evidence="7" id="KW-1133">Transmembrane helix</keyword>
<dbReference type="InterPro" id="IPR000223">
    <property type="entry name" value="Pept_S26A_signal_pept_1"/>
</dbReference>
<name>A0A833HLX8_9FIRM</name>
<evidence type="ECO:0000256" key="2">
    <source>
        <dbReference type="ARBA" id="ARBA00004401"/>
    </source>
</evidence>
<dbReference type="CDD" id="cd06530">
    <property type="entry name" value="S26_SPase_I"/>
    <property type="match status" value="1"/>
</dbReference>
<keyword evidence="7" id="KW-0472">Membrane</keyword>
<keyword evidence="10" id="KW-1185">Reference proteome</keyword>
<dbReference type="GO" id="GO:0004252">
    <property type="term" value="F:serine-type endopeptidase activity"/>
    <property type="evidence" value="ECO:0007669"/>
    <property type="project" value="InterPro"/>
</dbReference>
<evidence type="ECO:0000256" key="3">
    <source>
        <dbReference type="ARBA" id="ARBA00009370"/>
    </source>
</evidence>
<dbReference type="OrthoDB" id="9802919at2"/>
<evidence type="ECO:0000256" key="1">
    <source>
        <dbReference type="ARBA" id="ARBA00000677"/>
    </source>
</evidence>
<evidence type="ECO:0000313" key="10">
    <source>
        <dbReference type="Proteomes" id="UP000465601"/>
    </source>
</evidence>
<protein>
    <recommendedName>
        <fullName evidence="4 7">Signal peptidase I</fullName>
        <ecNumber evidence="4 7">3.4.21.89</ecNumber>
    </recommendedName>
</protein>
<feature type="domain" description="Peptidase S26" evidence="8">
    <location>
        <begin position="14"/>
        <end position="192"/>
    </location>
</feature>
<dbReference type="PANTHER" id="PTHR43390:SF1">
    <property type="entry name" value="CHLOROPLAST PROCESSING PEPTIDASE"/>
    <property type="match status" value="1"/>
</dbReference>
<accession>A0A833HLX8</accession>
<comment type="catalytic activity">
    <reaction evidence="1 7">
        <text>Cleavage of hydrophobic, N-terminal signal or leader sequences from secreted and periplasmic proteins.</text>
        <dbReference type="EC" id="3.4.21.89"/>
    </reaction>
</comment>
<evidence type="ECO:0000256" key="4">
    <source>
        <dbReference type="ARBA" id="ARBA00013208"/>
    </source>
</evidence>
<dbReference type="Proteomes" id="UP000465601">
    <property type="component" value="Unassembled WGS sequence"/>
</dbReference>
<gene>
    <name evidence="9" type="primary">lepB</name>
    <name evidence="9" type="ORF">F8153_13480</name>
</gene>
<dbReference type="GO" id="GO:0006465">
    <property type="term" value="P:signal peptide processing"/>
    <property type="evidence" value="ECO:0007669"/>
    <property type="project" value="InterPro"/>
</dbReference>
<dbReference type="NCBIfam" id="TIGR02227">
    <property type="entry name" value="sigpep_I_bact"/>
    <property type="match status" value="1"/>
</dbReference>
<dbReference type="AlphaFoldDB" id="A0A833HLX8"/>
<evidence type="ECO:0000256" key="7">
    <source>
        <dbReference type="RuleBase" id="RU362042"/>
    </source>
</evidence>
<dbReference type="InterPro" id="IPR019757">
    <property type="entry name" value="Pept_S26A_signal_pept_1_Lys-AS"/>
</dbReference>
<dbReference type="Pfam" id="PF10502">
    <property type="entry name" value="Peptidase_S26"/>
    <property type="match status" value="1"/>
</dbReference>
<keyword evidence="7" id="KW-0812">Transmembrane</keyword>
<evidence type="ECO:0000256" key="5">
    <source>
        <dbReference type="ARBA" id="ARBA00022801"/>
    </source>
</evidence>
<comment type="similarity">
    <text evidence="3 7">Belongs to the peptidase S26 family.</text>
</comment>